<dbReference type="PANTHER" id="PTHR12955:SF1">
    <property type="entry name" value="INTEGRATOR COMPLEX SUBUNIT 13"/>
    <property type="match status" value="1"/>
</dbReference>
<comment type="subcellular location">
    <subcellularLocation>
        <location evidence="2">Cytoplasm</location>
    </subcellularLocation>
    <subcellularLocation>
        <location evidence="1">Nucleus</location>
    </subcellularLocation>
</comment>
<evidence type="ECO:0000256" key="1">
    <source>
        <dbReference type="ARBA" id="ARBA00004123"/>
    </source>
</evidence>
<reference evidence="9" key="1">
    <citation type="submission" date="2021-02" db="EMBL/GenBank/DDBJ databases">
        <authorList>
            <person name="Nowell W R."/>
        </authorList>
    </citation>
    <scope>NUCLEOTIDE SEQUENCE</scope>
</reference>
<keyword evidence="7" id="KW-0131">Cell cycle</keyword>
<keyword evidence="3" id="KW-0963">Cytoplasm</keyword>
<evidence type="ECO:0000256" key="5">
    <source>
        <dbReference type="ARBA" id="ARBA00022776"/>
    </source>
</evidence>
<evidence type="ECO:0000256" key="3">
    <source>
        <dbReference type="ARBA" id="ARBA00022490"/>
    </source>
</evidence>
<protein>
    <recommendedName>
        <fullName evidence="11">Protein asunder</fullName>
    </recommendedName>
</protein>
<evidence type="ECO:0000256" key="8">
    <source>
        <dbReference type="ARBA" id="ARBA00061603"/>
    </source>
</evidence>
<organism evidence="9 10">
    <name type="scientific">Rotaria sordida</name>
    <dbReference type="NCBI Taxonomy" id="392033"/>
    <lineage>
        <taxon>Eukaryota</taxon>
        <taxon>Metazoa</taxon>
        <taxon>Spiralia</taxon>
        <taxon>Gnathifera</taxon>
        <taxon>Rotifera</taxon>
        <taxon>Eurotatoria</taxon>
        <taxon>Bdelloidea</taxon>
        <taxon>Philodinida</taxon>
        <taxon>Philodinidae</taxon>
        <taxon>Rotaria</taxon>
    </lineage>
</organism>
<comment type="caution">
    <text evidence="9">The sequence shown here is derived from an EMBL/GenBank/DDBJ whole genome shotgun (WGS) entry which is preliminary data.</text>
</comment>
<dbReference type="GO" id="GO:0005737">
    <property type="term" value="C:cytoplasm"/>
    <property type="evidence" value="ECO:0007669"/>
    <property type="project" value="UniProtKB-SubCell"/>
</dbReference>
<dbReference type="Pfam" id="PF10221">
    <property type="entry name" value="Mat89Bb"/>
    <property type="match status" value="1"/>
</dbReference>
<evidence type="ECO:0000256" key="7">
    <source>
        <dbReference type="ARBA" id="ARBA00023306"/>
    </source>
</evidence>
<dbReference type="EMBL" id="CAJNOT010001251">
    <property type="protein sequence ID" value="CAF1171276.1"/>
    <property type="molecule type" value="Genomic_DNA"/>
</dbReference>
<name>A0A814U725_9BILA</name>
<accession>A0A814U725</accession>
<comment type="similarity">
    <text evidence="8">Belongs to the Integrator subunit 13 family.</text>
</comment>
<evidence type="ECO:0000256" key="6">
    <source>
        <dbReference type="ARBA" id="ARBA00023242"/>
    </source>
</evidence>
<dbReference type="GO" id="GO:0051642">
    <property type="term" value="P:centrosome localization"/>
    <property type="evidence" value="ECO:0007669"/>
    <property type="project" value="TreeGrafter"/>
</dbReference>
<keyword evidence="6" id="KW-0539">Nucleus</keyword>
<keyword evidence="5" id="KW-0498">Mitosis</keyword>
<dbReference type="AlphaFoldDB" id="A0A814U725"/>
<dbReference type="GO" id="GO:0032039">
    <property type="term" value="C:integrator complex"/>
    <property type="evidence" value="ECO:0007669"/>
    <property type="project" value="TreeGrafter"/>
</dbReference>
<evidence type="ECO:0008006" key="11">
    <source>
        <dbReference type="Google" id="ProtNLM"/>
    </source>
</evidence>
<dbReference type="PANTHER" id="PTHR12955">
    <property type="entry name" value="SARCOMA ANTIGEN NY-SAR-95-RELATED"/>
    <property type="match status" value="1"/>
</dbReference>
<sequence length="767" mass="88541">MDHQRNKAVLILDHSSFFARPSGVTFNVNVQNSDQQQQQDQVNNENTLGMKSLWTCIVECVLEYCRILFDIFEDDALITLIVTGIDQRDQSSCWNRYKNLSQCMDFFAGIQPPNELTGIDQRDQSSCWNRYKNLSQCMDFFAGIQPPNERSLINDDDLLKHSLNEAITALCTRSKKQNIPNDLDYTNSGHIILFSTFNNKRIATIEKDAQTFHQSHNHMALEMTDFVPLTKCDLTLVDVRPLDQPIPTSNPEFNLITSILHRTLYYAQAGQMLFTRMLQILLKQHNLALTTVTGIPMKEDVASRSSLNYDVDIVHPAEVHHSLRERAPLKYWRQIKDDVETIVLKWSAFSYDPENYYDTYSAYRFSPLDVNSRESACLTNFLLSGKCVLLELGNIPNECAVNINEYGDENCFNTSENDLSSLTTTTTATNRLFSHMIISHNQELMIHAIAFGSNNPMSKIGPCYVVNDEKDNMSINDLEELMDEIDDDNLEKDLRVESFINIIRTTTLYPLETMTSGKIPIEDSLRLLERHTRRCPLLTNETILFNMPSPINLLTSLILREKLSDDDVSKCLIALKYIDNMERNGEQLPVPNNFQYTTKIVTNKAKKDEAYRFLWREIEYFVRGYKETSDSHRHIYQNIVDRRKTDIENDSSIYQSNKIDFIFPTDETSSTSTMITKRDKNLQENNEKMNGRVWTEFNDIKQVVAANSLRDMWNRKQQEKRAPEFDGRAEYPPPRLIPLYVNLNSKTSLTNPIGIQPILTTNISEKI</sequence>
<evidence type="ECO:0000313" key="10">
    <source>
        <dbReference type="Proteomes" id="UP000663864"/>
    </source>
</evidence>
<dbReference type="Proteomes" id="UP000663864">
    <property type="component" value="Unassembled WGS sequence"/>
</dbReference>
<dbReference type="GO" id="GO:0051301">
    <property type="term" value="P:cell division"/>
    <property type="evidence" value="ECO:0007669"/>
    <property type="project" value="UniProtKB-KW"/>
</dbReference>
<evidence type="ECO:0000256" key="2">
    <source>
        <dbReference type="ARBA" id="ARBA00004496"/>
    </source>
</evidence>
<dbReference type="GO" id="GO:0007346">
    <property type="term" value="P:regulation of mitotic cell cycle"/>
    <property type="evidence" value="ECO:0007669"/>
    <property type="project" value="TreeGrafter"/>
</dbReference>
<evidence type="ECO:0000313" key="9">
    <source>
        <dbReference type="EMBL" id="CAF1171276.1"/>
    </source>
</evidence>
<gene>
    <name evidence="9" type="ORF">ZHD862_LOCUS21227</name>
</gene>
<keyword evidence="4" id="KW-0132">Cell division</keyword>
<proteinExistence type="inferred from homology"/>
<dbReference type="InterPro" id="IPR019355">
    <property type="entry name" value="Cell_cycle_regulator_Mat89Bb"/>
</dbReference>
<evidence type="ECO:0000256" key="4">
    <source>
        <dbReference type="ARBA" id="ARBA00022618"/>
    </source>
</evidence>